<comment type="caution">
    <text evidence="2">The sequence shown here is derived from an EMBL/GenBank/DDBJ whole genome shotgun (WGS) entry which is preliminary data.</text>
</comment>
<dbReference type="Gene3D" id="3.30.1330.40">
    <property type="entry name" value="RutC-like"/>
    <property type="match status" value="1"/>
</dbReference>
<dbReference type="RefSeq" id="WP_116191047.1">
    <property type="nucleotide sequence ID" value="NZ_QTTN01000029.1"/>
</dbReference>
<dbReference type="OrthoDB" id="9803101at2"/>
<protein>
    <submittedName>
        <fullName evidence="2">Enamine deaminase RidA (YjgF/YER057c/UK114 family)</fullName>
    </submittedName>
</protein>
<dbReference type="Pfam" id="PF01042">
    <property type="entry name" value="Ribonuc_L-PSP"/>
    <property type="match status" value="1"/>
</dbReference>
<dbReference type="PANTHER" id="PTHR11803">
    <property type="entry name" value="2-IMINOBUTANOATE/2-IMINOPROPANOATE DEAMINASE RIDA"/>
    <property type="match status" value="1"/>
</dbReference>
<dbReference type="SUPFAM" id="SSF55298">
    <property type="entry name" value="YjgF-like"/>
    <property type="match status" value="1"/>
</dbReference>
<dbReference type="InterPro" id="IPR006175">
    <property type="entry name" value="YjgF/YER057c/UK114"/>
</dbReference>
<keyword evidence="1" id="KW-0732">Signal</keyword>
<evidence type="ECO:0000313" key="3">
    <source>
        <dbReference type="Proteomes" id="UP000256304"/>
    </source>
</evidence>
<name>A0A3D9R3E7_9BACL</name>
<dbReference type="PANTHER" id="PTHR11803:SF59">
    <property type="entry name" value="ENDORIBONUCLEASE"/>
    <property type="match status" value="1"/>
</dbReference>
<evidence type="ECO:0000256" key="1">
    <source>
        <dbReference type="SAM" id="SignalP"/>
    </source>
</evidence>
<proteinExistence type="predicted"/>
<dbReference type="Proteomes" id="UP000256304">
    <property type="component" value="Unassembled WGS sequence"/>
</dbReference>
<feature type="chain" id="PRO_5017652472" evidence="1">
    <location>
        <begin position="34"/>
        <end position="191"/>
    </location>
</feature>
<dbReference type="GO" id="GO:0005829">
    <property type="term" value="C:cytosol"/>
    <property type="evidence" value="ECO:0007669"/>
    <property type="project" value="TreeGrafter"/>
</dbReference>
<dbReference type="InterPro" id="IPR035959">
    <property type="entry name" value="RutC-like_sf"/>
</dbReference>
<dbReference type="AlphaFoldDB" id="A0A3D9R3E7"/>
<keyword evidence="3" id="KW-1185">Reference proteome</keyword>
<gene>
    <name evidence="2" type="ORF">A8990_12914</name>
</gene>
<feature type="signal peptide" evidence="1">
    <location>
        <begin position="1"/>
        <end position="33"/>
    </location>
</feature>
<dbReference type="CDD" id="cd06151">
    <property type="entry name" value="YjgF_YER057c_UK114_like_3"/>
    <property type="match status" value="1"/>
</dbReference>
<evidence type="ECO:0000313" key="2">
    <source>
        <dbReference type="EMBL" id="REE70529.1"/>
    </source>
</evidence>
<sequence>MNINVNLNLSRKVKIAACVVIIASLAATASVYAAITPNKYPLTPIYEPEFYGSPSSSIASAVALPAGSATFSTSGTTPAVINKDGKTIYERYGDTEAQGTSILQNIEKQLKEQGLSLKDVIYLRVYIAPDAAKGGKFDYDGWFKAYAKYFGTKTNPTKTARSTVGVAGLVNSDWLIEIEAVAAYPSQHNQD</sequence>
<reference evidence="2 3" key="1">
    <citation type="submission" date="2018-08" db="EMBL/GenBank/DDBJ databases">
        <title>Genomic Encyclopedia of Type Strains, Phase III (KMG-III): the genomes of soil and plant-associated and newly described type strains.</title>
        <authorList>
            <person name="Whitman W."/>
        </authorList>
    </citation>
    <scope>NUCLEOTIDE SEQUENCE [LARGE SCALE GENOMIC DNA]</scope>
    <source>
        <strain evidence="2 3">CGMCC 1.10966</strain>
    </source>
</reference>
<accession>A0A3D9R3E7</accession>
<dbReference type="GO" id="GO:0019239">
    <property type="term" value="F:deaminase activity"/>
    <property type="evidence" value="ECO:0007669"/>
    <property type="project" value="TreeGrafter"/>
</dbReference>
<dbReference type="EMBL" id="QTTN01000029">
    <property type="protein sequence ID" value="REE70529.1"/>
    <property type="molecule type" value="Genomic_DNA"/>
</dbReference>
<organism evidence="2 3">
    <name type="scientific">Paenibacillus taihuensis</name>
    <dbReference type="NCBI Taxonomy" id="1156355"/>
    <lineage>
        <taxon>Bacteria</taxon>
        <taxon>Bacillati</taxon>
        <taxon>Bacillota</taxon>
        <taxon>Bacilli</taxon>
        <taxon>Bacillales</taxon>
        <taxon>Paenibacillaceae</taxon>
        <taxon>Paenibacillus</taxon>
    </lineage>
</organism>